<dbReference type="GO" id="GO:0031012">
    <property type="term" value="C:extracellular matrix"/>
    <property type="evidence" value="ECO:0007669"/>
    <property type="project" value="TreeGrafter"/>
</dbReference>
<dbReference type="GO" id="GO:0042302">
    <property type="term" value="F:structural constituent of cuticle"/>
    <property type="evidence" value="ECO:0007669"/>
    <property type="project" value="UniProtKB-UniRule"/>
</dbReference>
<dbReference type="Pfam" id="PF00379">
    <property type="entry name" value="Chitin_bind_4"/>
    <property type="match status" value="1"/>
</dbReference>
<dbReference type="PROSITE" id="PS51155">
    <property type="entry name" value="CHIT_BIND_RR_2"/>
    <property type="match status" value="1"/>
</dbReference>
<dbReference type="PANTHER" id="PTHR12236:SF95">
    <property type="entry name" value="CUTICULAR PROTEIN 76BD, ISOFORM C-RELATED"/>
    <property type="match status" value="1"/>
</dbReference>
<dbReference type="PRINTS" id="PR00947">
    <property type="entry name" value="CUTICLE"/>
</dbReference>
<accession>A0A9P0DUM6</accession>
<organism evidence="4 5">
    <name type="scientific">Phaedon cochleariae</name>
    <name type="common">Mustard beetle</name>
    <dbReference type="NCBI Taxonomy" id="80249"/>
    <lineage>
        <taxon>Eukaryota</taxon>
        <taxon>Metazoa</taxon>
        <taxon>Ecdysozoa</taxon>
        <taxon>Arthropoda</taxon>
        <taxon>Hexapoda</taxon>
        <taxon>Insecta</taxon>
        <taxon>Pterygota</taxon>
        <taxon>Neoptera</taxon>
        <taxon>Endopterygota</taxon>
        <taxon>Coleoptera</taxon>
        <taxon>Polyphaga</taxon>
        <taxon>Cucujiformia</taxon>
        <taxon>Chrysomeloidea</taxon>
        <taxon>Chrysomelidae</taxon>
        <taxon>Chrysomelinae</taxon>
        <taxon>Chrysomelini</taxon>
        <taxon>Phaedon</taxon>
    </lineage>
</organism>
<evidence type="ECO:0000256" key="2">
    <source>
        <dbReference type="PROSITE-ProRule" id="PRU00497"/>
    </source>
</evidence>
<gene>
    <name evidence="4" type="ORF">PHAECO_LOCUS7774</name>
</gene>
<keyword evidence="5" id="KW-1185">Reference proteome</keyword>
<proteinExistence type="predicted"/>
<sequence length="250" mass="25955">MAFKFVAFFALVTVAQAGLIGQESRPAYSDSTAVSYSSISSPINPHDAGASPLAARAPSYAAPTVTSPSFFHSSAPSAPIRVAAPEYRLAAPSSYAAPSHARQEEYAPAHYSFGYEVNDPHTGDVHGQQETREGDVVKGSYSLVEADGSRRLVEYTVDAHSGFNAVVHREAGVGHVKSAAPSAVVRPVAYAAPQAVYAAPRAAHAYSSPAVARLGAPAVAKSAYSAAPAAFHYSVSAPVARHAAAPSYYH</sequence>
<dbReference type="AlphaFoldDB" id="A0A9P0DUM6"/>
<evidence type="ECO:0000313" key="4">
    <source>
        <dbReference type="EMBL" id="CAH1164345.1"/>
    </source>
</evidence>
<dbReference type="GO" id="GO:0005615">
    <property type="term" value="C:extracellular space"/>
    <property type="evidence" value="ECO:0007669"/>
    <property type="project" value="TreeGrafter"/>
</dbReference>
<dbReference type="InterPro" id="IPR000618">
    <property type="entry name" value="Insect_cuticle"/>
</dbReference>
<dbReference type="Proteomes" id="UP001153737">
    <property type="component" value="Chromosome 4"/>
</dbReference>
<reference evidence="4" key="1">
    <citation type="submission" date="2022-01" db="EMBL/GenBank/DDBJ databases">
        <authorList>
            <person name="King R."/>
        </authorList>
    </citation>
    <scope>NUCLEOTIDE SEQUENCE</scope>
</reference>
<evidence type="ECO:0008006" key="6">
    <source>
        <dbReference type="Google" id="ProtNLM"/>
    </source>
</evidence>
<keyword evidence="1 2" id="KW-0193">Cuticle</keyword>
<protein>
    <recommendedName>
        <fullName evidence="6">Cuticle protein</fullName>
    </recommendedName>
</protein>
<feature type="signal peptide" evidence="3">
    <location>
        <begin position="1"/>
        <end position="17"/>
    </location>
</feature>
<name>A0A9P0DUM6_PHACE</name>
<feature type="chain" id="PRO_5040504199" description="Cuticle protein" evidence="3">
    <location>
        <begin position="18"/>
        <end position="250"/>
    </location>
</feature>
<evidence type="ECO:0000256" key="3">
    <source>
        <dbReference type="SAM" id="SignalP"/>
    </source>
</evidence>
<reference evidence="4" key="2">
    <citation type="submission" date="2022-10" db="EMBL/GenBank/DDBJ databases">
        <authorList>
            <consortium name="ENA_rothamsted_submissions"/>
            <consortium name="culmorum"/>
            <person name="King R."/>
        </authorList>
    </citation>
    <scope>NUCLEOTIDE SEQUENCE</scope>
</reference>
<dbReference type="PANTHER" id="PTHR12236">
    <property type="entry name" value="STRUCTURAL CONTITUENT OF CUTICLE"/>
    <property type="match status" value="1"/>
</dbReference>
<keyword evidence="3" id="KW-0732">Signal</keyword>
<dbReference type="OrthoDB" id="6781100at2759"/>
<evidence type="ECO:0000256" key="1">
    <source>
        <dbReference type="ARBA" id="ARBA00022460"/>
    </source>
</evidence>
<dbReference type="EMBL" id="OU896710">
    <property type="protein sequence ID" value="CAH1164345.1"/>
    <property type="molecule type" value="Genomic_DNA"/>
</dbReference>
<evidence type="ECO:0000313" key="5">
    <source>
        <dbReference type="Proteomes" id="UP001153737"/>
    </source>
</evidence>
<dbReference type="InterPro" id="IPR051217">
    <property type="entry name" value="Insect_Cuticle_Struc_Prot"/>
</dbReference>